<evidence type="ECO:0000313" key="21">
    <source>
        <dbReference type="EMBL" id="VFK56289.1"/>
    </source>
</evidence>
<evidence type="ECO:0000313" key="22">
    <source>
        <dbReference type="EMBL" id="VFK64879.1"/>
    </source>
</evidence>
<dbReference type="PANTHER" id="PTHR46382:SF1">
    <property type="entry name" value="PHOSPHATIDATE CYTIDYLYLTRANSFERASE"/>
    <property type="match status" value="1"/>
</dbReference>
<keyword evidence="12 18" id="KW-0548">Nucleotidyltransferase</keyword>
<dbReference type="UniPathway" id="UPA00557">
    <property type="reaction ID" value="UER00614"/>
</dbReference>
<dbReference type="EMBL" id="CAADFY010000040">
    <property type="protein sequence ID" value="VFK54316.1"/>
    <property type="molecule type" value="Genomic_DNA"/>
</dbReference>
<keyword evidence="17" id="KW-1208">Phospholipid metabolism</keyword>
<evidence type="ECO:0000256" key="5">
    <source>
        <dbReference type="ARBA" id="ARBA00010185"/>
    </source>
</evidence>
<keyword evidence="16" id="KW-0594">Phospholipid biosynthesis</keyword>
<name>A0A450ZR34_9GAMM</name>
<feature type="transmembrane region" description="Helical" evidence="19">
    <location>
        <begin position="62"/>
        <end position="78"/>
    </location>
</feature>
<comment type="similarity">
    <text evidence="5 18">Belongs to the CDS family.</text>
</comment>
<feature type="transmembrane region" description="Helical" evidence="19">
    <location>
        <begin position="119"/>
        <end position="140"/>
    </location>
</feature>
<feature type="transmembrane region" description="Helical" evidence="19">
    <location>
        <begin position="214"/>
        <end position="232"/>
    </location>
</feature>
<dbReference type="AlphaFoldDB" id="A0A450ZR34"/>
<keyword evidence="14" id="KW-0443">Lipid metabolism</keyword>
<dbReference type="PROSITE" id="PS01315">
    <property type="entry name" value="CDS"/>
    <property type="match status" value="1"/>
</dbReference>
<evidence type="ECO:0000256" key="10">
    <source>
        <dbReference type="ARBA" id="ARBA00022679"/>
    </source>
</evidence>
<sequence>MKIIFGNLIQRVATAVLLAPLVILSILMLPTFYFGLGLVAMILVGAWEWARLAGYTSKIKRIAYVLATAVLLYVAFRLDAIFPYGWLLLSITALVWWCVALGLVVQFEQGISISFLKSPVVRVFVGWLILVPTWGALAVIHRYAEIGPILIVLLMMFVWGADTGAYFFGKRFGKKRLSPRISPGKSWEGVAGGALIAGLLSVAVGFYAQFPLEQWIVFIFFSLITVTLSILGDVTESLFKRQVGIKDSGSLLPGHGGVLDRIDSLTATAPFFALSLFLWGYIA</sequence>
<reference evidence="21" key="1">
    <citation type="submission" date="2019-02" db="EMBL/GenBank/DDBJ databases">
        <authorList>
            <person name="Gruber-Vodicka R. H."/>
            <person name="Seah K. B. B."/>
        </authorList>
    </citation>
    <scope>NUCLEOTIDE SEQUENCE</scope>
    <source>
        <strain evidence="22">BECK_BY1</strain>
        <strain evidence="21">BECK_BY2</strain>
        <strain evidence="20">BECK_BY3</strain>
    </source>
</reference>
<keyword evidence="9" id="KW-0444">Lipid biosynthesis</keyword>
<comment type="subcellular location">
    <subcellularLocation>
        <location evidence="2">Cell membrane</location>
        <topology evidence="2">Multi-pass membrane protein</topology>
    </subcellularLocation>
</comment>
<evidence type="ECO:0000256" key="17">
    <source>
        <dbReference type="ARBA" id="ARBA00023264"/>
    </source>
</evidence>
<evidence type="ECO:0000256" key="19">
    <source>
        <dbReference type="SAM" id="Phobius"/>
    </source>
</evidence>
<dbReference type="Pfam" id="PF01148">
    <property type="entry name" value="CTP_transf_1"/>
    <property type="match status" value="1"/>
</dbReference>
<dbReference type="EMBL" id="CAADFV010000039">
    <property type="protein sequence ID" value="VFK56289.1"/>
    <property type="molecule type" value="Genomic_DNA"/>
</dbReference>
<organism evidence="21">
    <name type="scientific">Candidatus Kentrum sp. TUN</name>
    <dbReference type="NCBI Taxonomy" id="2126343"/>
    <lineage>
        <taxon>Bacteria</taxon>
        <taxon>Pseudomonadati</taxon>
        <taxon>Pseudomonadota</taxon>
        <taxon>Gammaproteobacteria</taxon>
        <taxon>Candidatus Kentrum</taxon>
    </lineage>
</organism>
<evidence type="ECO:0000256" key="12">
    <source>
        <dbReference type="ARBA" id="ARBA00022695"/>
    </source>
</evidence>
<proteinExistence type="inferred from homology"/>
<keyword evidence="10 18" id="KW-0808">Transferase</keyword>
<feature type="transmembrane region" description="Helical" evidence="19">
    <location>
        <begin position="84"/>
        <end position="107"/>
    </location>
</feature>
<dbReference type="GO" id="GO:0016024">
    <property type="term" value="P:CDP-diacylglycerol biosynthetic process"/>
    <property type="evidence" value="ECO:0007669"/>
    <property type="project" value="UniProtKB-UniPathway"/>
</dbReference>
<protein>
    <recommendedName>
        <fullName evidence="7 18">Phosphatidate cytidylyltransferase</fullName>
        <ecNumber evidence="6 18">2.7.7.41</ecNumber>
    </recommendedName>
</protein>
<evidence type="ECO:0000256" key="1">
    <source>
        <dbReference type="ARBA" id="ARBA00001698"/>
    </source>
</evidence>
<evidence type="ECO:0000256" key="18">
    <source>
        <dbReference type="RuleBase" id="RU003938"/>
    </source>
</evidence>
<evidence type="ECO:0000256" key="11">
    <source>
        <dbReference type="ARBA" id="ARBA00022692"/>
    </source>
</evidence>
<dbReference type="EC" id="2.7.7.41" evidence="6 18"/>
<evidence type="ECO:0000256" key="9">
    <source>
        <dbReference type="ARBA" id="ARBA00022516"/>
    </source>
</evidence>
<feature type="transmembrane region" description="Helical" evidence="19">
    <location>
        <begin position="34"/>
        <end position="50"/>
    </location>
</feature>
<dbReference type="EMBL" id="CAADFX010000297">
    <property type="protein sequence ID" value="VFK64879.1"/>
    <property type="molecule type" value="Genomic_DNA"/>
</dbReference>
<dbReference type="GO" id="GO:0005886">
    <property type="term" value="C:plasma membrane"/>
    <property type="evidence" value="ECO:0007669"/>
    <property type="project" value="UniProtKB-SubCell"/>
</dbReference>
<evidence type="ECO:0000256" key="6">
    <source>
        <dbReference type="ARBA" id="ARBA00012487"/>
    </source>
</evidence>
<feature type="transmembrane region" description="Helical" evidence="19">
    <location>
        <begin position="12"/>
        <end position="28"/>
    </location>
</feature>
<evidence type="ECO:0000256" key="14">
    <source>
        <dbReference type="ARBA" id="ARBA00023098"/>
    </source>
</evidence>
<keyword evidence="13 19" id="KW-1133">Transmembrane helix</keyword>
<gene>
    <name evidence="22" type="ORF">BECKTUN1418D_GA0071000_12971</name>
    <name evidence="21" type="ORF">BECKTUN1418E_GA0071001_103918</name>
    <name evidence="20" type="ORF">BECKTUN1418F_GA0071002_104018</name>
</gene>
<comment type="catalytic activity">
    <reaction evidence="1 18">
        <text>a 1,2-diacyl-sn-glycero-3-phosphate + CTP + H(+) = a CDP-1,2-diacyl-sn-glycerol + diphosphate</text>
        <dbReference type="Rhea" id="RHEA:16229"/>
        <dbReference type="ChEBI" id="CHEBI:15378"/>
        <dbReference type="ChEBI" id="CHEBI:33019"/>
        <dbReference type="ChEBI" id="CHEBI:37563"/>
        <dbReference type="ChEBI" id="CHEBI:58332"/>
        <dbReference type="ChEBI" id="CHEBI:58608"/>
        <dbReference type="EC" id="2.7.7.41"/>
    </reaction>
</comment>
<keyword evidence="11 18" id="KW-0812">Transmembrane</keyword>
<evidence type="ECO:0000256" key="2">
    <source>
        <dbReference type="ARBA" id="ARBA00004651"/>
    </source>
</evidence>
<dbReference type="GO" id="GO:0004605">
    <property type="term" value="F:phosphatidate cytidylyltransferase activity"/>
    <property type="evidence" value="ECO:0007669"/>
    <property type="project" value="UniProtKB-EC"/>
</dbReference>
<evidence type="ECO:0000256" key="15">
    <source>
        <dbReference type="ARBA" id="ARBA00023136"/>
    </source>
</evidence>
<feature type="transmembrane region" description="Helical" evidence="19">
    <location>
        <begin position="189"/>
        <end position="208"/>
    </location>
</feature>
<evidence type="ECO:0000256" key="16">
    <source>
        <dbReference type="ARBA" id="ARBA00023209"/>
    </source>
</evidence>
<evidence type="ECO:0000256" key="3">
    <source>
        <dbReference type="ARBA" id="ARBA00005119"/>
    </source>
</evidence>
<comment type="pathway">
    <text evidence="4">Lipid metabolism.</text>
</comment>
<evidence type="ECO:0000256" key="13">
    <source>
        <dbReference type="ARBA" id="ARBA00022989"/>
    </source>
</evidence>
<evidence type="ECO:0000313" key="20">
    <source>
        <dbReference type="EMBL" id="VFK54316.1"/>
    </source>
</evidence>
<evidence type="ECO:0000256" key="4">
    <source>
        <dbReference type="ARBA" id="ARBA00005189"/>
    </source>
</evidence>
<evidence type="ECO:0000256" key="8">
    <source>
        <dbReference type="ARBA" id="ARBA00022475"/>
    </source>
</evidence>
<evidence type="ECO:0000256" key="7">
    <source>
        <dbReference type="ARBA" id="ARBA00019373"/>
    </source>
</evidence>
<keyword evidence="15 19" id="KW-0472">Membrane</keyword>
<dbReference type="PANTHER" id="PTHR46382">
    <property type="entry name" value="PHOSPHATIDATE CYTIDYLYLTRANSFERASE"/>
    <property type="match status" value="1"/>
</dbReference>
<dbReference type="InterPro" id="IPR000374">
    <property type="entry name" value="PC_trans"/>
</dbReference>
<comment type="pathway">
    <text evidence="3 18">Phospholipid metabolism; CDP-diacylglycerol biosynthesis; CDP-diacylglycerol from sn-glycerol 3-phosphate: step 3/3.</text>
</comment>
<keyword evidence="8" id="KW-1003">Cell membrane</keyword>
<accession>A0A450ZR34</accession>
<feature type="transmembrane region" description="Helical" evidence="19">
    <location>
        <begin position="146"/>
        <end position="168"/>
    </location>
</feature>